<keyword evidence="7" id="KW-1185">Reference proteome</keyword>
<dbReference type="Proteomes" id="UP000318080">
    <property type="component" value="Unassembled WGS sequence"/>
</dbReference>
<feature type="region of interest" description="Disordered" evidence="3">
    <location>
        <begin position="179"/>
        <end position="229"/>
    </location>
</feature>
<protein>
    <recommendedName>
        <fullName evidence="5">Low molecular weight antigen MTB12-like C-terminal domain-containing protein</fullName>
    </recommendedName>
</protein>
<feature type="compositionally biased region" description="Low complexity" evidence="3">
    <location>
        <begin position="29"/>
        <end position="49"/>
    </location>
</feature>
<dbReference type="Pfam" id="PF26580">
    <property type="entry name" value="Mtb12_C"/>
    <property type="match status" value="1"/>
</dbReference>
<evidence type="ECO:0000313" key="6">
    <source>
        <dbReference type="EMBL" id="TQE44663.1"/>
    </source>
</evidence>
<evidence type="ECO:0000259" key="5">
    <source>
        <dbReference type="Pfam" id="PF26580"/>
    </source>
</evidence>
<dbReference type="PROSITE" id="PS51257">
    <property type="entry name" value="PROKAR_LIPOPROTEIN"/>
    <property type="match status" value="1"/>
</dbReference>
<feature type="region of interest" description="Disordered" evidence="3">
    <location>
        <begin position="24"/>
        <end position="49"/>
    </location>
</feature>
<evidence type="ECO:0000256" key="2">
    <source>
        <dbReference type="ARBA" id="ARBA00093774"/>
    </source>
</evidence>
<sequence>MKYTKLAAAALALSAATTLAACSSDENSSDTAETSAASSAAASDTATAPAELPTAADLNAILAKATDPNVPLEEKTQTVQGGESAPELFDTMAASKAESGATFTVVDPVVPGYTPDSLLTTVEFTTPDNPNTQTADQVEFVYEDGVWKLSQSWTCTLITSTVAPEQVPAMCNAQTGATAADTAGDPAVSGAGAGEAADAPAADPAAPAAEAPAGDAPAEEAPVDAPAAE</sequence>
<gene>
    <name evidence="6" type="ORF">EJK80_00840</name>
</gene>
<feature type="compositionally biased region" description="Low complexity" evidence="3">
    <location>
        <begin position="179"/>
        <end position="216"/>
    </location>
</feature>
<name>A0A540RAB8_9CORY</name>
<keyword evidence="1 4" id="KW-0732">Signal</keyword>
<dbReference type="AlphaFoldDB" id="A0A540RAB8"/>
<organism evidence="6 7">
    <name type="scientific">Corynebacterium phoceense</name>
    <dbReference type="NCBI Taxonomy" id="1686286"/>
    <lineage>
        <taxon>Bacteria</taxon>
        <taxon>Bacillati</taxon>
        <taxon>Actinomycetota</taxon>
        <taxon>Actinomycetes</taxon>
        <taxon>Mycobacteriales</taxon>
        <taxon>Corynebacteriaceae</taxon>
        <taxon>Corynebacterium</taxon>
    </lineage>
</organism>
<reference evidence="6 7" key="1">
    <citation type="submission" date="2019-06" db="EMBL/GenBank/DDBJ databases">
        <title>Draft genome of C. phoceense Strain 272.</title>
        <authorList>
            <person name="Pacheco L.G.C."/>
            <person name="Barberis C.M."/>
            <person name="Almuzara M.N."/>
            <person name="Traglia G.M."/>
            <person name="Santos C.S."/>
            <person name="Rocha D.J.P.G."/>
            <person name="Aguiar E.R.G.R."/>
            <person name="Vay C.A."/>
        </authorList>
    </citation>
    <scope>NUCLEOTIDE SEQUENCE [LARGE SCALE GENOMIC DNA]</scope>
    <source>
        <strain evidence="6 7">272</strain>
    </source>
</reference>
<dbReference type="InterPro" id="IPR058644">
    <property type="entry name" value="Mtb12-like_C"/>
</dbReference>
<feature type="signal peptide" evidence="4">
    <location>
        <begin position="1"/>
        <end position="20"/>
    </location>
</feature>
<evidence type="ECO:0000256" key="1">
    <source>
        <dbReference type="ARBA" id="ARBA00022729"/>
    </source>
</evidence>
<evidence type="ECO:0000256" key="4">
    <source>
        <dbReference type="SAM" id="SignalP"/>
    </source>
</evidence>
<comment type="similarity">
    <text evidence="2">Belongs to the MTB12 family.</text>
</comment>
<dbReference type="RefSeq" id="WP_066492156.1">
    <property type="nucleotide sequence ID" value="NZ_JANIKL010000001.1"/>
</dbReference>
<feature type="domain" description="Low molecular weight antigen MTB12-like C-terminal" evidence="5">
    <location>
        <begin position="52"/>
        <end position="164"/>
    </location>
</feature>
<evidence type="ECO:0000256" key="3">
    <source>
        <dbReference type="SAM" id="MobiDB-lite"/>
    </source>
</evidence>
<feature type="chain" id="PRO_5039564747" description="Low molecular weight antigen MTB12-like C-terminal domain-containing protein" evidence="4">
    <location>
        <begin position="21"/>
        <end position="229"/>
    </location>
</feature>
<comment type="caution">
    <text evidence="6">The sequence shown here is derived from an EMBL/GenBank/DDBJ whole genome shotgun (WGS) entry which is preliminary data.</text>
</comment>
<proteinExistence type="inferred from homology"/>
<evidence type="ECO:0000313" key="7">
    <source>
        <dbReference type="Proteomes" id="UP000318080"/>
    </source>
</evidence>
<dbReference type="EMBL" id="VHIR01000001">
    <property type="protein sequence ID" value="TQE44663.1"/>
    <property type="molecule type" value="Genomic_DNA"/>
</dbReference>
<accession>A0A540RAB8</accession>